<dbReference type="HOGENOM" id="CLU_100715_7_2_1"/>
<dbReference type="PANTHER" id="PTHR11803">
    <property type="entry name" value="2-IMINOBUTANOATE/2-IMINOPROPANOATE DEAMINASE RIDA"/>
    <property type="match status" value="1"/>
</dbReference>
<sequence>MAPPQAVKTASAPAPLPQFSQAIKYNGMVYCSGGIGILPGETFVLVEGTVKDRARQIFKNITAVLDAAGSSLQNLVKMNIYLTDMANFTLVNEAYDEFFTWKLKPVSYFFSPRQVAYMMLPGSVANVCSAAAQTLGSRVASC</sequence>
<evidence type="ECO:0000313" key="2">
    <source>
        <dbReference type="EMBL" id="EXK27163.1"/>
    </source>
</evidence>
<dbReference type="InterPro" id="IPR006175">
    <property type="entry name" value="YjgF/YER057c/UK114"/>
</dbReference>
<comment type="similarity">
    <text evidence="1">Belongs to the RutC family.</text>
</comment>
<dbReference type="AlphaFoldDB" id="W9ZFV5"/>
<dbReference type="GO" id="GO:0019239">
    <property type="term" value="F:deaminase activity"/>
    <property type="evidence" value="ECO:0007669"/>
    <property type="project" value="TreeGrafter"/>
</dbReference>
<reference evidence="2" key="2">
    <citation type="submission" date="2012-05" db="EMBL/GenBank/DDBJ databases">
        <title>Annotation of the Genome Sequence of Fusarium oxysporum f. sp. melonis 26406.</title>
        <authorList>
            <consortium name="The Broad Institute Genomics Platform"/>
            <person name="Ma L.-J."/>
            <person name="Corby-Kistler H."/>
            <person name="Broz K."/>
            <person name="Gale L.R."/>
            <person name="Jonkers W."/>
            <person name="O'Donnell K."/>
            <person name="Ploetz R."/>
            <person name="Steinberg C."/>
            <person name="Schwartz D.C."/>
            <person name="VanEtten H."/>
            <person name="Zhou S."/>
            <person name="Young S.K."/>
            <person name="Zeng Q."/>
            <person name="Gargeya S."/>
            <person name="Fitzgerald M."/>
            <person name="Abouelleil A."/>
            <person name="Alvarado L."/>
            <person name="Chapman S.B."/>
            <person name="Gainer-Dewar J."/>
            <person name="Goldberg J."/>
            <person name="Griggs A."/>
            <person name="Gujja S."/>
            <person name="Hansen M."/>
            <person name="Howarth C."/>
            <person name="Imamovic A."/>
            <person name="Ireland A."/>
            <person name="Larimer J."/>
            <person name="McCowan C."/>
            <person name="Murphy C."/>
            <person name="Pearson M."/>
            <person name="Poon T.W."/>
            <person name="Priest M."/>
            <person name="Roberts A."/>
            <person name="Saif S."/>
            <person name="Shea T."/>
            <person name="Sykes S."/>
            <person name="Wortman J."/>
            <person name="Nusbaum C."/>
            <person name="Birren B."/>
        </authorList>
    </citation>
    <scope>NUCLEOTIDE SEQUENCE</scope>
    <source>
        <strain evidence="2">26406</strain>
    </source>
</reference>
<dbReference type="PANTHER" id="PTHR11803:SF42">
    <property type="entry name" value="MMF1"/>
    <property type="match status" value="1"/>
</dbReference>
<dbReference type="GO" id="GO:0005829">
    <property type="term" value="C:cytosol"/>
    <property type="evidence" value="ECO:0007669"/>
    <property type="project" value="TreeGrafter"/>
</dbReference>
<dbReference type="EMBL" id="JH659351">
    <property type="protein sequence ID" value="EXK27163.1"/>
    <property type="molecule type" value="Genomic_DNA"/>
</dbReference>
<dbReference type="GO" id="GO:0005739">
    <property type="term" value="C:mitochondrion"/>
    <property type="evidence" value="ECO:0007669"/>
    <property type="project" value="TreeGrafter"/>
</dbReference>
<proteinExistence type="inferred from homology"/>
<dbReference type="InterPro" id="IPR035959">
    <property type="entry name" value="RutC-like_sf"/>
</dbReference>
<dbReference type="FunFam" id="3.30.1330.40:FF:000001">
    <property type="entry name" value="L-PSP family endoribonuclease"/>
    <property type="match status" value="1"/>
</dbReference>
<dbReference type="Gene3D" id="3.30.1330.40">
    <property type="entry name" value="RutC-like"/>
    <property type="match status" value="1"/>
</dbReference>
<evidence type="ECO:0000256" key="1">
    <source>
        <dbReference type="ARBA" id="ARBA00010552"/>
    </source>
</evidence>
<name>W9ZFV5_FUSOX</name>
<dbReference type="Pfam" id="PF01042">
    <property type="entry name" value="Ribonuc_L-PSP"/>
    <property type="match status" value="1"/>
</dbReference>
<dbReference type="VEuPathDB" id="FungiDB:FOMG_16235"/>
<organism evidence="2">
    <name type="scientific">Fusarium oxysporum f. sp. melonis 26406</name>
    <dbReference type="NCBI Taxonomy" id="1089452"/>
    <lineage>
        <taxon>Eukaryota</taxon>
        <taxon>Fungi</taxon>
        <taxon>Dikarya</taxon>
        <taxon>Ascomycota</taxon>
        <taxon>Pezizomycotina</taxon>
        <taxon>Sordariomycetes</taxon>
        <taxon>Hypocreomycetidae</taxon>
        <taxon>Hypocreales</taxon>
        <taxon>Nectriaceae</taxon>
        <taxon>Fusarium</taxon>
        <taxon>Fusarium oxysporum species complex</taxon>
    </lineage>
</organism>
<reference evidence="2" key="1">
    <citation type="submission" date="2012-04" db="EMBL/GenBank/DDBJ databases">
        <title>The Genome Sequence of Fusarium oxysporum melonis.</title>
        <authorList>
            <consortium name="The Broad Institute Genome Sequencing Platform"/>
            <person name="Ma L.-J."/>
            <person name="Gale L.R."/>
            <person name="Schwartz D.C."/>
            <person name="Zhou S."/>
            <person name="Corby-Kistler H."/>
            <person name="Young S.K."/>
            <person name="Zeng Q."/>
            <person name="Gargeya S."/>
            <person name="Fitzgerald M."/>
            <person name="Haas B."/>
            <person name="Abouelleil A."/>
            <person name="Alvarado L."/>
            <person name="Arachchi H.M."/>
            <person name="Berlin A."/>
            <person name="Brown A."/>
            <person name="Chapman S.B."/>
            <person name="Chen Z."/>
            <person name="Dunbar C."/>
            <person name="Freedman E."/>
            <person name="Gearin G."/>
            <person name="Goldberg J."/>
            <person name="Griggs A."/>
            <person name="Gujja S."/>
            <person name="Heiman D."/>
            <person name="Howarth C."/>
            <person name="Larson L."/>
            <person name="Lui A."/>
            <person name="MacDonald P.J.P."/>
            <person name="Montmayeur A."/>
            <person name="Murphy C."/>
            <person name="Neiman D."/>
            <person name="Pearson M."/>
            <person name="Priest M."/>
            <person name="Roberts A."/>
            <person name="Saif S."/>
            <person name="Shea T."/>
            <person name="Shenoy N."/>
            <person name="Sisk P."/>
            <person name="Stolte C."/>
            <person name="Sykes S."/>
            <person name="Wortman J."/>
            <person name="Nusbaum C."/>
            <person name="Birren B."/>
        </authorList>
    </citation>
    <scope>NUCLEOTIDE SEQUENCE</scope>
    <source>
        <strain evidence="2">26406</strain>
    </source>
</reference>
<dbReference type="SUPFAM" id="SSF55298">
    <property type="entry name" value="YjgF-like"/>
    <property type="match status" value="1"/>
</dbReference>
<dbReference type="CDD" id="cd00448">
    <property type="entry name" value="YjgF_YER057c_UK114_family"/>
    <property type="match status" value="1"/>
</dbReference>
<accession>W9ZFV5</accession>
<gene>
    <name evidence="2" type="ORF">FOMG_16235</name>
</gene>
<protein>
    <submittedName>
        <fullName evidence="2">Endoribonuclease L-PSP</fullName>
    </submittedName>
</protein>
<dbReference type="OrthoDB" id="309640at2759"/>
<dbReference type="Proteomes" id="UP000030703">
    <property type="component" value="Unassembled WGS sequence"/>
</dbReference>